<dbReference type="AlphaFoldDB" id="A0A3P6AJD0"/>
<evidence type="ECO:0000313" key="3">
    <source>
        <dbReference type="EMBL" id="VDC84311.1"/>
    </source>
</evidence>
<sequence length="35" mass="4060">MLQLWWLINIKLHLGITTSTSEVIQVLIAADRLRI</sequence>
<evidence type="ECO:0000313" key="1">
    <source>
        <dbReference type="EMBL" id="CAG7885303.1"/>
    </source>
</evidence>
<dbReference type="Proteomes" id="UP000694005">
    <property type="component" value="Chromosome A03"/>
</dbReference>
<accession>A0A3P6AJD0</accession>
<evidence type="ECO:0000313" key="2">
    <source>
        <dbReference type="EMBL" id="CAG7885304.1"/>
    </source>
</evidence>
<dbReference type="EMBL" id="LS974619">
    <property type="protein sequence ID" value="CAG7885304.1"/>
    <property type="molecule type" value="Genomic_DNA"/>
</dbReference>
<gene>
    <name evidence="3" type="ORF">BRAA03T15529Z</name>
    <name evidence="1" type="ORF">BRAPAZ1V2_A03P66460.2</name>
    <name evidence="2" type="ORF">BRAPAZ1V2_A03P66470.2</name>
</gene>
<organism evidence="3">
    <name type="scientific">Brassica campestris</name>
    <name type="common">Field mustard</name>
    <dbReference type="NCBI Taxonomy" id="3711"/>
    <lineage>
        <taxon>Eukaryota</taxon>
        <taxon>Viridiplantae</taxon>
        <taxon>Streptophyta</taxon>
        <taxon>Embryophyta</taxon>
        <taxon>Tracheophyta</taxon>
        <taxon>Spermatophyta</taxon>
        <taxon>Magnoliopsida</taxon>
        <taxon>eudicotyledons</taxon>
        <taxon>Gunneridae</taxon>
        <taxon>Pentapetalae</taxon>
        <taxon>rosids</taxon>
        <taxon>malvids</taxon>
        <taxon>Brassicales</taxon>
        <taxon>Brassicaceae</taxon>
        <taxon>Brassiceae</taxon>
        <taxon>Brassica</taxon>
    </lineage>
</organism>
<dbReference type="EMBL" id="LS974619">
    <property type="protein sequence ID" value="CAG7885303.1"/>
    <property type="molecule type" value="Genomic_DNA"/>
</dbReference>
<protein>
    <submittedName>
        <fullName evidence="1">Uncharacterized protein</fullName>
    </submittedName>
</protein>
<reference evidence="3" key="1">
    <citation type="submission" date="2018-11" db="EMBL/GenBank/DDBJ databases">
        <authorList>
            <consortium name="Genoscope - CEA"/>
            <person name="William W."/>
        </authorList>
    </citation>
    <scope>NUCLEOTIDE SEQUENCE</scope>
</reference>
<dbReference type="EMBL" id="LR031572">
    <property type="protein sequence ID" value="VDC84311.1"/>
    <property type="molecule type" value="Genomic_DNA"/>
</dbReference>
<proteinExistence type="predicted"/>
<dbReference type="Gramene" id="A03p66470.2_BraZ1">
    <property type="protein sequence ID" value="A03p66470.2_BraZ1.CDS.1"/>
    <property type="gene ID" value="A03g66470.2_BraZ1"/>
</dbReference>
<name>A0A3P6AJD0_BRACM</name>
<dbReference type="Gramene" id="A03p66460.2_BraZ1">
    <property type="protein sequence ID" value="A03p66460.2_BraZ1.CDS.1"/>
    <property type="gene ID" value="A03g66460.2_BraZ1"/>
</dbReference>